<dbReference type="STRING" id="1307839.L21SP5_01197"/>
<accession>A0A0S2HY01</accession>
<dbReference type="CDD" id="cd04186">
    <property type="entry name" value="GT_2_like_c"/>
    <property type="match status" value="1"/>
</dbReference>
<dbReference type="EC" id="2.4.1.289" evidence="3"/>
<gene>
    <name evidence="3" type="primary">wbbL_1</name>
    <name evidence="3" type="ORF">L21SP5_01197</name>
</gene>
<feature type="transmembrane region" description="Helical" evidence="1">
    <location>
        <begin position="322"/>
        <end position="342"/>
    </location>
</feature>
<feature type="transmembrane region" description="Helical" evidence="1">
    <location>
        <begin position="378"/>
        <end position="401"/>
    </location>
</feature>
<dbReference type="InterPro" id="IPR001173">
    <property type="entry name" value="Glyco_trans_2-like"/>
</dbReference>
<dbReference type="Pfam" id="PF00535">
    <property type="entry name" value="Glycos_transf_2"/>
    <property type="match status" value="1"/>
</dbReference>
<keyword evidence="3" id="KW-0328">Glycosyltransferase</keyword>
<dbReference type="Proteomes" id="UP000064893">
    <property type="component" value="Chromosome"/>
</dbReference>
<organism evidence="3 4">
    <name type="scientific">Salinivirga cyanobacteriivorans</name>
    <dbReference type="NCBI Taxonomy" id="1307839"/>
    <lineage>
        <taxon>Bacteria</taxon>
        <taxon>Pseudomonadati</taxon>
        <taxon>Bacteroidota</taxon>
        <taxon>Bacteroidia</taxon>
        <taxon>Bacteroidales</taxon>
        <taxon>Salinivirgaceae</taxon>
        <taxon>Salinivirga</taxon>
    </lineage>
</organism>
<feature type="transmembrane region" description="Helical" evidence="1">
    <location>
        <begin position="354"/>
        <end position="372"/>
    </location>
</feature>
<dbReference type="PANTHER" id="PTHR43179">
    <property type="entry name" value="RHAMNOSYLTRANSFERASE WBBL"/>
    <property type="match status" value="1"/>
</dbReference>
<dbReference type="KEGG" id="blq:L21SP5_01197"/>
<keyword evidence="1" id="KW-0472">Membrane</keyword>
<feature type="transmembrane region" description="Helical" evidence="1">
    <location>
        <begin position="287"/>
        <end position="307"/>
    </location>
</feature>
<keyword evidence="4" id="KW-1185">Reference proteome</keyword>
<proteinExistence type="predicted"/>
<dbReference type="InterPro" id="IPR029044">
    <property type="entry name" value="Nucleotide-diphossugar_trans"/>
</dbReference>
<name>A0A0S2HY01_9BACT</name>
<dbReference type="PANTHER" id="PTHR43179:SF7">
    <property type="entry name" value="RHAMNOSYLTRANSFERASE WBBL"/>
    <property type="match status" value="1"/>
</dbReference>
<dbReference type="EMBL" id="CP013118">
    <property type="protein sequence ID" value="ALO14852.1"/>
    <property type="molecule type" value="Genomic_DNA"/>
</dbReference>
<keyword evidence="1" id="KW-0812">Transmembrane</keyword>
<evidence type="ECO:0000313" key="4">
    <source>
        <dbReference type="Proteomes" id="UP000064893"/>
    </source>
</evidence>
<dbReference type="OrthoDB" id="9771846at2"/>
<dbReference type="PATRIC" id="fig|1307839.3.peg.1284"/>
<sequence>MKLSVIIVNYNVRHFLRQCLQSVENAVSKINAEVFVVDNNSVDGSVSMVRESFSWVKLIENKENLGFSKANNLAIKQAKGEYVLLLNPDTVVEEDTFLKVVGFMDQHADAGGLGVKMIDGNGDFLPESKRGLPTPMVAFYKIAGLSALFPYSKKFGRYHLKYLDKEKVHEVDVLSGAFMLVRKKVIDEIGGLDETFFMYGEDIDWSYRIKKSGYKNYYFPDTTIIHYKGESTKKESINYVVVFYNAMIIFAQKHFARKYASVFSFLIRLAIMLSAGLAIFKRLVKRLFIPVIDFFVLWGGFWLLTPLWEKYQFGASNWFPEFYLTTVVPLYVLIWIIALLYSGGYDKPYKFLDILKGLGWGLLLLLIVYALLPEHYRFSRVMLLLGGVWATITIPAIRLLYRKANVKSVGNAQASNTIVVGSSDDVERVQKIFSNDTKTDIIGFVSVSDQYEEKALGNIQNIEKIVRVNNVSEVIFSAQHLQTRYIIRLMIKLDDPRLKFKIVSPDGISVIGSSTIHSLDDVYSVEVNAINKPPNRRFKRTLDVTLSLMFILLYPLLFYTVKQKGGLIKNAWRVMSGKMSWVGFGQTDRLHELPNIRKGVVHPGMLHRKEQRSSDMVQRVNMIYAKDYRLVNDLAIVFRLWKHLGG</sequence>
<reference evidence="3 4" key="1">
    <citation type="submission" date="2015-11" db="EMBL/GenBank/DDBJ databases">
        <title>Description and complete genome sequence of a novel strain predominating in hypersaline microbial mats and representing a new family of the Bacteriodetes phylum.</title>
        <authorList>
            <person name="Spring S."/>
            <person name="Bunk B."/>
            <person name="Sproer C."/>
            <person name="Klenk H.-P."/>
        </authorList>
    </citation>
    <scope>NUCLEOTIDE SEQUENCE [LARGE SCALE GENOMIC DNA]</scope>
    <source>
        <strain evidence="3 4">L21-Spi-D4</strain>
    </source>
</reference>
<feature type="transmembrane region" description="Helical" evidence="1">
    <location>
        <begin position="262"/>
        <end position="280"/>
    </location>
</feature>
<feature type="transmembrane region" description="Helical" evidence="1">
    <location>
        <begin position="542"/>
        <end position="561"/>
    </location>
</feature>
<evidence type="ECO:0000256" key="1">
    <source>
        <dbReference type="SAM" id="Phobius"/>
    </source>
</evidence>
<dbReference type="GO" id="GO:0102096">
    <property type="term" value="F:decaprenyl-N-acetyl-alpha-D-glucosaminyl-pyrophosphate:dTDP-alpha-L-rhamnose rhamnosyltransferase activity"/>
    <property type="evidence" value="ECO:0007669"/>
    <property type="project" value="UniProtKB-EC"/>
</dbReference>
<dbReference type="SUPFAM" id="SSF53448">
    <property type="entry name" value="Nucleotide-diphospho-sugar transferases"/>
    <property type="match status" value="1"/>
</dbReference>
<keyword evidence="1" id="KW-1133">Transmembrane helix</keyword>
<protein>
    <submittedName>
        <fullName evidence="3">N-acetylglucosaminyl-diphospho-decaprenol L-rhamnosyltransferase</fullName>
        <ecNumber evidence="3">2.4.1.289</ecNumber>
    </submittedName>
</protein>
<dbReference type="Gene3D" id="3.40.50.720">
    <property type="entry name" value="NAD(P)-binding Rossmann-like Domain"/>
    <property type="match status" value="1"/>
</dbReference>
<keyword evidence="3" id="KW-0808">Transferase</keyword>
<dbReference type="Gene3D" id="3.90.550.10">
    <property type="entry name" value="Spore Coat Polysaccharide Biosynthesis Protein SpsA, Chain A"/>
    <property type="match status" value="1"/>
</dbReference>
<evidence type="ECO:0000259" key="2">
    <source>
        <dbReference type="Pfam" id="PF00535"/>
    </source>
</evidence>
<dbReference type="RefSeq" id="WP_057952366.1">
    <property type="nucleotide sequence ID" value="NZ_CP013118.1"/>
</dbReference>
<dbReference type="AlphaFoldDB" id="A0A0S2HY01"/>
<evidence type="ECO:0000313" key="3">
    <source>
        <dbReference type="EMBL" id="ALO14852.1"/>
    </source>
</evidence>
<feature type="domain" description="Glycosyltransferase 2-like" evidence="2">
    <location>
        <begin position="4"/>
        <end position="189"/>
    </location>
</feature>